<dbReference type="Proteomes" id="UP000092731">
    <property type="component" value="Unassembled WGS sequence"/>
</dbReference>
<organism evidence="2 4">
    <name type="scientific">Ehrlichia ruminantium</name>
    <name type="common">heartwater rickettsia</name>
    <name type="synonym">Cowdria ruminantium</name>
    <dbReference type="NCBI Taxonomy" id="779"/>
    <lineage>
        <taxon>Bacteria</taxon>
        <taxon>Pseudomonadati</taxon>
        <taxon>Pseudomonadota</taxon>
        <taxon>Alphaproteobacteria</taxon>
        <taxon>Rickettsiales</taxon>
        <taxon>Anaplasmataceae</taxon>
        <taxon>Ehrlichia</taxon>
    </lineage>
</organism>
<name>A0A170QZH3_EHRRU</name>
<accession>A0A170QZH3</accession>
<reference evidence="3 4" key="2">
    <citation type="submission" date="2016-05" db="EMBL/GenBank/DDBJ databases">
        <title>Draft genome sequences of four strains of Ehrlichia ruminantium, a tick-borne pathogen of ruminants, isolated from Zimbabwe, The Gambia and Ghana.</title>
        <authorList>
            <person name="Nakao R."/>
            <person name="Jongejan F."/>
            <person name="Sugimoto C."/>
        </authorList>
    </citation>
    <scope>NUCLEOTIDE SEQUENCE [LARGE SCALE GENOMIC DNA]</scope>
    <source>
        <strain evidence="3">Kerr Seringe</strain>
        <strain evidence="4">Pokoase 417</strain>
    </source>
</reference>
<sequence>MLIQINTNKFLIVTSHNNTLYTQYKHINFTNDVLSDNYNKPNRYLIKQKQKRL</sequence>
<dbReference type="EMBL" id="BDDM01000331">
    <property type="protein sequence ID" value="GAT78837.1"/>
    <property type="molecule type" value="Genomic_DNA"/>
</dbReference>
<protein>
    <submittedName>
        <fullName evidence="2">General vesicular transport factor p115</fullName>
    </submittedName>
</protein>
<proteinExistence type="predicted"/>
<evidence type="ECO:0000313" key="2">
    <source>
        <dbReference type="EMBL" id="GAT78837.1"/>
    </source>
</evidence>
<comment type="caution">
    <text evidence="2">The sequence shown here is derived from an EMBL/GenBank/DDBJ whole genome shotgun (WGS) entry which is preliminary data.</text>
</comment>
<dbReference type="Proteomes" id="UP000092677">
    <property type="component" value="Unassembled WGS sequence"/>
</dbReference>
<reference evidence="2" key="1">
    <citation type="journal article" date="2016" name="Genome Announc.">
        <title>Draft Genome Sequences of Three Strains of Ehrlichia ruminantium, a Tick-Borne Pathogen of Ruminants, Isolated from Zimbabwe, The Gambia, and Ghana.</title>
        <authorList>
            <person name="Nakao R."/>
            <person name="Jongejan F."/>
            <person name="Sugimoto C."/>
        </authorList>
    </citation>
    <scope>NUCLEOTIDE SEQUENCE</scope>
    <source>
        <strain evidence="1">Kerr Seringe</strain>
        <strain evidence="2">Pokoase 417</strain>
    </source>
</reference>
<dbReference type="AlphaFoldDB" id="A0A170QZH3"/>
<dbReference type="EMBL" id="BDDL01000100">
    <property type="protein sequence ID" value="GAT77667.1"/>
    <property type="molecule type" value="Genomic_DNA"/>
</dbReference>
<evidence type="ECO:0000313" key="4">
    <source>
        <dbReference type="Proteomes" id="UP000092731"/>
    </source>
</evidence>
<evidence type="ECO:0000313" key="1">
    <source>
        <dbReference type="EMBL" id="GAT77667.1"/>
    </source>
</evidence>
<evidence type="ECO:0000313" key="3">
    <source>
        <dbReference type="Proteomes" id="UP000092677"/>
    </source>
</evidence>
<gene>
    <name evidence="1" type="ORF">EHRUM2_08970</name>
    <name evidence="2" type="ORF">EHRUM3_10700</name>
</gene>